<reference evidence="2" key="1">
    <citation type="submission" date="2021-10" db="EMBL/GenBank/DDBJ databases">
        <title>Melipona bicolor Genome sequencing and assembly.</title>
        <authorList>
            <person name="Araujo N.S."/>
            <person name="Arias M.C."/>
        </authorList>
    </citation>
    <scope>NUCLEOTIDE SEQUENCE</scope>
    <source>
        <strain evidence="2">USP_2M_L1-L4_2017</strain>
        <tissue evidence="2">Whole body</tissue>
    </source>
</reference>
<organism evidence="2 3">
    <name type="scientific">Melipona bicolor</name>
    <dbReference type="NCBI Taxonomy" id="60889"/>
    <lineage>
        <taxon>Eukaryota</taxon>
        <taxon>Metazoa</taxon>
        <taxon>Ecdysozoa</taxon>
        <taxon>Arthropoda</taxon>
        <taxon>Hexapoda</taxon>
        <taxon>Insecta</taxon>
        <taxon>Pterygota</taxon>
        <taxon>Neoptera</taxon>
        <taxon>Endopterygota</taxon>
        <taxon>Hymenoptera</taxon>
        <taxon>Apocrita</taxon>
        <taxon>Aculeata</taxon>
        <taxon>Apoidea</taxon>
        <taxon>Anthophila</taxon>
        <taxon>Apidae</taxon>
        <taxon>Melipona</taxon>
    </lineage>
</organism>
<dbReference type="Proteomes" id="UP001177670">
    <property type="component" value="Unassembled WGS sequence"/>
</dbReference>
<gene>
    <name evidence="2" type="ORF">K0M31_012862</name>
</gene>
<dbReference type="AlphaFoldDB" id="A0AA40FJC3"/>
<evidence type="ECO:0000313" key="2">
    <source>
        <dbReference type="EMBL" id="KAK1120138.1"/>
    </source>
</evidence>
<evidence type="ECO:0000313" key="3">
    <source>
        <dbReference type="Proteomes" id="UP001177670"/>
    </source>
</evidence>
<name>A0AA40FJC3_9HYME</name>
<protein>
    <submittedName>
        <fullName evidence="2">Uncharacterized protein</fullName>
    </submittedName>
</protein>
<keyword evidence="3" id="KW-1185">Reference proteome</keyword>
<comment type="caution">
    <text evidence="2">The sequence shown here is derived from an EMBL/GenBank/DDBJ whole genome shotgun (WGS) entry which is preliminary data.</text>
</comment>
<sequence length="104" mass="12398">MLEVVDARNSLGTRCKGTFKYVKLKKLYCLKEVELMKKQHKEEKQKQREAARQRKQKEFVKTDLKISAEQTNKLKKKLEKSKRKEDGTRTKKIDPIFEIEATRN</sequence>
<proteinExistence type="predicted"/>
<dbReference type="EMBL" id="JAHYIQ010000033">
    <property type="protein sequence ID" value="KAK1120138.1"/>
    <property type="molecule type" value="Genomic_DNA"/>
</dbReference>
<evidence type="ECO:0000256" key="1">
    <source>
        <dbReference type="SAM" id="MobiDB-lite"/>
    </source>
</evidence>
<accession>A0AA40FJC3</accession>
<feature type="region of interest" description="Disordered" evidence="1">
    <location>
        <begin position="39"/>
        <end position="64"/>
    </location>
</feature>